<feature type="region of interest" description="Disordered" evidence="1">
    <location>
        <begin position="81"/>
        <end position="102"/>
    </location>
</feature>
<proteinExistence type="predicted"/>
<keyword evidence="3" id="KW-1185">Reference proteome</keyword>
<sequence length="102" mass="11635">MKFTFKNLFSFLLTGIVATTLVSCENEDECFSPPESFKLTLINVDGEDIYGGEEPAFNPENIRIYFINIDENEEEVEFNFQTQEEGPSYIESLSLSEESLAE</sequence>
<evidence type="ECO:0000313" key="2">
    <source>
        <dbReference type="EMBL" id="MFB9212305.1"/>
    </source>
</evidence>
<evidence type="ECO:0000313" key="3">
    <source>
        <dbReference type="Proteomes" id="UP001589654"/>
    </source>
</evidence>
<organism evidence="2 3">
    <name type="scientific">Echinicola jeungdonensis</name>
    <dbReference type="NCBI Taxonomy" id="709343"/>
    <lineage>
        <taxon>Bacteria</taxon>
        <taxon>Pseudomonadati</taxon>
        <taxon>Bacteroidota</taxon>
        <taxon>Cytophagia</taxon>
        <taxon>Cytophagales</taxon>
        <taxon>Cyclobacteriaceae</taxon>
        <taxon>Echinicola</taxon>
    </lineage>
</organism>
<accession>A0ABV5J7Z0</accession>
<reference evidence="2 3" key="1">
    <citation type="submission" date="2024-09" db="EMBL/GenBank/DDBJ databases">
        <authorList>
            <person name="Sun Q."/>
            <person name="Mori K."/>
        </authorList>
    </citation>
    <scope>NUCLEOTIDE SEQUENCE [LARGE SCALE GENOMIC DNA]</scope>
    <source>
        <strain evidence="2 3">CECT 7682</strain>
    </source>
</reference>
<dbReference type="EMBL" id="JBHMEW010000059">
    <property type="protein sequence ID" value="MFB9212305.1"/>
    <property type="molecule type" value="Genomic_DNA"/>
</dbReference>
<dbReference type="Proteomes" id="UP001589654">
    <property type="component" value="Unassembled WGS sequence"/>
</dbReference>
<gene>
    <name evidence="2" type="ORF">ACFFUR_10860</name>
</gene>
<feature type="compositionally biased region" description="Low complexity" evidence="1">
    <location>
        <begin position="91"/>
        <end position="102"/>
    </location>
</feature>
<evidence type="ECO:0000256" key="1">
    <source>
        <dbReference type="SAM" id="MobiDB-lite"/>
    </source>
</evidence>
<dbReference type="RefSeq" id="WP_290246434.1">
    <property type="nucleotide sequence ID" value="NZ_JAUFQT010000001.1"/>
</dbReference>
<protein>
    <submittedName>
        <fullName evidence="2">Uncharacterized protein</fullName>
    </submittedName>
</protein>
<dbReference type="PROSITE" id="PS51257">
    <property type="entry name" value="PROKAR_LIPOPROTEIN"/>
    <property type="match status" value="1"/>
</dbReference>
<comment type="caution">
    <text evidence="2">The sequence shown here is derived from an EMBL/GenBank/DDBJ whole genome shotgun (WGS) entry which is preliminary data.</text>
</comment>
<name>A0ABV5J7Z0_9BACT</name>